<proteinExistence type="predicted"/>
<accession>A0A511YG18</accession>
<evidence type="ECO:0000313" key="1">
    <source>
        <dbReference type="EMBL" id="GEN74147.1"/>
    </source>
</evidence>
<gene>
    <name evidence="1" type="ORF">CLA01_42190</name>
</gene>
<dbReference type="AlphaFoldDB" id="A0A511YG18"/>
<comment type="caution">
    <text evidence="1">The sequence shown here is derived from an EMBL/GenBank/DDBJ whole genome shotgun (WGS) entry which is preliminary data.</text>
</comment>
<name>A0A511YG18_9FLAO</name>
<dbReference type="OrthoDB" id="9918735at2"/>
<protein>
    <submittedName>
        <fullName evidence="1">Uncharacterized protein</fullName>
    </submittedName>
</protein>
<evidence type="ECO:0000313" key="2">
    <source>
        <dbReference type="Proteomes" id="UP000321150"/>
    </source>
</evidence>
<dbReference type="Proteomes" id="UP000321150">
    <property type="component" value="Unassembled WGS sequence"/>
</dbReference>
<organism evidence="1 2">
    <name type="scientific">Chryseobacterium lathyri</name>
    <dbReference type="NCBI Taxonomy" id="395933"/>
    <lineage>
        <taxon>Bacteria</taxon>
        <taxon>Pseudomonadati</taxon>
        <taxon>Bacteroidota</taxon>
        <taxon>Flavobacteriia</taxon>
        <taxon>Flavobacteriales</taxon>
        <taxon>Weeksellaceae</taxon>
        <taxon>Chryseobacterium group</taxon>
        <taxon>Chryseobacterium</taxon>
    </lineage>
</organism>
<dbReference type="RefSeq" id="WP_111959066.1">
    <property type="nucleotide sequence ID" value="NZ_BJYI01000027.1"/>
</dbReference>
<sequence length="227" mass="23888">MKKIIASILVTVSLSVKSQVIIGDNAGSVPANSNAILSFSSENMGIVLPIINSATETASSNNVVRVPGTLYVSRADKQIKVYMLPTTQNSTGLLPLTPTLPAAVTLPTANTAAESTQNAGVIIGAQTTSQKGILVLENDKKTLVMPSIGTRTNPPHKAIKSPYIGTIGFAETDNVVFPTTKPSKKLLWVFNGGNKSINGAGQWHLWRAGAELPPTGVIDQNYLDSLP</sequence>
<dbReference type="EMBL" id="BJYI01000027">
    <property type="protein sequence ID" value="GEN74147.1"/>
    <property type="molecule type" value="Genomic_DNA"/>
</dbReference>
<reference evidence="1 2" key="1">
    <citation type="submission" date="2019-07" db="EMBL/GenBank/DDBJ databases">
        <title>Whole genome shotgun sequence of Chryseobacterium lathyri NBRC 105250.</title>
        <authorList>
            <person name="Hosoyama A."/>
            <person name="Uohara A."/>
            <person name="Ohji S."/>
            <person name="Ichikawa N."/>
        </authorList>
    </citation>
    <scope>NUCLEOTIDE SEQUENCE [LARGE SCALE GENOMIC DNA]</scope>
    <source>
        <strain evidence="1 2">NBRC 105250</strain>
    </source>
</reference>